<dbReference type="PANTHER" id="PTHR46345">
    <property type="entry name" value="INVERTED FORMIN-2"/>
    <property type="match status" value="1"/>
</dbReference>
<organism evidence="3 4">
    <name type="scientific">Stegastes partitus</name>
    <name type="common">bicolor damselfish</name>
    <dbReference type="NCBI Taxonomy" id="144197"/>
    <lineage>
        <taxon>Eukaryota</taxon>
        <taxon>Metazoa</taxon>
        <taxon>Chordata</taxon>
        <taxon>Craniata</taxon>
        <taxon>Vertebrata</taxon>
        <taxon>Euteleostomi</taxon>
        <taxon>Actinopterygii</taxon>
        <taxon>Neopterygii</taxon>
        <taxon>Teleostei</taxon>
        <taxon>Neoteleostei</taxon>
        <taxon>Acanthomorphata</taxon>
        <taxon>Ovalentaria</taxon>
        <taxon>Pomacentridae</taxon>
        <taxon>Stegastes</taxon>
    </lineage>
</organism>
<reference evidence="4" key="1">
    <citation type="submission" date="2025-08" db="UniProtKB">
        <authorList>
            <consortium name="RefSeq"/>
        </authorList>
    </citation>
    <scope>IDENTIFICATION</scope>
</reference>
<feature type="region of interest" description="Disordered" evidence="1">
    <location>
        <begin position="903"/>
        <end position="1126"/>
    </location>
</feature>
<evidence type="ECO:0000313" key="4">
    <source>
        <dbReference type="RefSeq" id="XP_008298086.1"/>
    </source>
</evidence>
<feature type="compositionally biased region" description="Basic and acidic residues" evidence="1">
    <location>
        <begin position="995"/>
        <end position="1007"/>
    </location>
</feature>
<dbReference type="InterPro" id="IPR015425">
    <property type="entry name" value="FH2_Formin"/>
</dbReference>
<feature type="compositionally biased region" description="Polar residues" evidence="1">
    <location>
        <begin position="601"/>
        <end position="611"/>
    </location>
</feature>
<evidence type="ECO:0000256" key="1">
    <source>
        <dbReference type="SAM" id="MobiDB-lite"/>
    </source>
</evidence>
<dbReference type="CTD" id="569206"/>
<feature type="compositionally biased region" description="Polar residues" evidence="1">
    <location>
        <begin position="773"/>
        <end position="789"/>
    </location>
</feature>
<dbReference type="PANTHER" id="PTHR46345:SF10">
    <property type="entry name" value="FORMIN-J"/>
    <property type="match status" value="1"/>
</dbReference>
<proteinExistence type="predicted"/>
<dbReference type="Pfam" id="PF02181">
    <property type="entry name" value="FH2"/>
    <property type="match status" value="1"/>
</dbReference>
<evidence type="ECO:0000313" key="3">
    <source>
        <dbReference type="Proteomes" id="UP000694891"/>
    </source>
</evidence>
<feature type="compositionally biased region" description="Low complexity" evidence="1">
    <location>
        <begin position="581"/>
        <end position="593"/>
    </location>
</feature>
<dbReference type="PROSITE" id="PS51444">
    <property type="entry name" value="FH2"/>
    <property type="match status" value="1"/>
</dbReference>
<keyword evidence="3" id="KW-1185">Reference proteome</keyword>
<dbReference type="RefSeq" id="XP_008298086.1">
    <property type="nucleotide sequence ID" value="XM_008299864.1"/>
</dbReference>
<sequence>MKDSLCAQICAPGPYSSDVPHSGTLLYFDAHIVTVSYGSHSWETIKNALQYIPQLNEGGVNTSPAIIIHTGIVNRPLNQSSLEAGKDVAEPVCPPSALLLTTSRADSARRSRLRKLNWERIPKEKVEGRKSVWSGAAPGEDEFPIDLHSLDELFGQKDSKPRDRTSTLRRRSALLRCKSPQDSSEEISLLDSKRSMNIGIFLRQFKMPAKEMVEDIRQGAGDRYGAEKLTELCKLLPDREEESRLRRFGGERSCLGEPDLFMLLLVEVPSFRLRLDAMILQQEFDPAVTSLCVAARCLREAARELLSCPELHSILRLVLKAGNYMNAGGYAGNAAGFRISSLLKLADTKANKPGMNLLHFVAMEAVKKDQSLLSFPSQLGHIGPASRLCEESVLDDLSKLKSRVVDLKANIQTEAEIQQHTQPFVEVAEERLKEAEDEVEGMKMSSQALVEFFCEDDSTFKLEEACRVFHSFCHRFQKAVQENAERELKEQKRLARQREMGEKRRSLAVCTGLDMSLSLTREPPNQENQDELEKLLEKNLSYTWSRRSLRSSDSRRHSQQIHSDAHLHNSSMLKSFPELGSSPTSASYHSNSSSDHETTAVLCSSPETDGTCSPVDQEPALGRGSRAQHSARTNLSMEAVQDSHIATFSASQHGNRFTVKQHGPESISYVLQHHPKATGLKKEADFSHEHMALMNSSCTNSVAINTDPPAQCVKSQASTYRQRFGLPVTDSNCLLQSKSNDSCVNEAIQQSVHTSGTLSHSDSRAGLLRYPRSETNSQSSVNVPESQPQAREAPSVKTSIAVPLPDAGSTKQTDTEVVSTPVEENWMPSSLPEFSQSQPEEVSDLPGAERETARSYSRVGETLECHTLVKGLRSYDALSPPTSPLPRPAPSLCSKWRKEREVDLREGATSGSATSKEETRTLRIPVRSGIGAKRGLVSRAGPSNSTGIPRVRSKTEPSNGAPPSVNPPTPSRLSAPRSISMRSSPITRPAVTQTDMKRSNSVRERTVSEPQTPEKPNLTRRTSDRSVPEKVSGGTQPAFIRGSPLRVSKRLAPNSETQVLSQPRAAHSPSSATAKTIRTAVISAARSKTAKTTSTSTSPASSKIPTASRIPGPKMPRAAASQPLWR</sequence>
<gene>
    <name evidence="4" type="primary">fhdc2</name>
</gene>
<feature type="region of interest" description="Disordered" evidence="1">
    <location>
        <begin position="547"/>
        <end position="624"/>
    </location>
</feature>
<feature type="region of interest" description="Disordered" evidence="1">
    <location>
        <begin position="770"/>
        <end position="857"/>
    </location>
</feature>
<feature type="compositionally biased region" description="Polar residues" evidence="1">
    <location>
        <begin position="809"/>
        <end position="818"/>
    </location>
</feature>
<feature type="domain" description="FH2" evidence="2">
    <location>
        <begin position="103"/>
        <end position="502"/>
    </location>
</feature>
<protein>
    <submittedName>
        <fullName evidence="4">FH2 domain-containing protein 1</fullName>
    </submittedName>
</protein>
<dbReference type="Gene3D" id="1.20.58.2220">
    <property type="entry name" value="Formin, FH2 domain"/>
    <property type="match status" value="1"/>
</dbReference>
<dbReference type="AlphaFoldDB" id="A0A9Y4TPZ0"/>
<name>A0A9Y4TPZ0_9TELE</name>
<feature type="compositionally biased region" description="Polar residues" evidence="1">
    <location>
        <begin position="980"/>
        <end position="994"/>
    </location>
</feature>
<dbReference type="SMART" id="SM00498">
    <property type="entry name" value="FH2"/>
    <property type="match status" value="1"/>
</dbReference>
<evidence type="ECO:0000259" key="2">
    <source>
        <dbReference type="PROSITE" id="PS51444"/>
    </source>
</evidence>
<accession>A0A9Y4TPZ0</accession>
<dbReference type="Proteomes" id="UP000694891">
    <property type="component" value="Unplaced"/>
</dbReference>
<dbReference type="SUPFAM" id="SSF101447">
    <property type="entry name" value="Formin homology 2 domain (FH2 domain)"/>
    <property type="match status" value="1"/>
</dbReference>
<feature type="compositionally biased region" description="Low complexity" evidence="1">
    <location>
        <begin position="1082"/>
        <end position="1108"/>
    </location>
</feature>
<dbReference type="InterPro" id="IPR042201">
    <property type="entry name" value="FH2_Formin_sf"/>
</dbReference>